<evidence type="ECO:0000313" key="1">
    <source>
        <dbReference type="EMBL" id="CAP20148.1"/>
    </source>
</evidence>
<accession>B0RKP1</accession>
<name>B0RKP1_YEREN</name>
<keyword evidence="1" id="KW-0614">Plasmid</keyword>
<organism evidence="1">
    <name type="scientific">Yersinia enterocolitica</name>
    <dbReference type="NCBI Taxonomy" id="630"/>
    <lineage>
        <taxon>Bacteria</taxon>
        <taxon>Pseudomonadati</taxon>
        <taxon>Pseudomonadota</taxon>
        <taxon>Gammaproteobacteria</taxon>
        <taxon>Enterobacterales</taxon>
        <taxon>Yersiniaceae</taxon>
        <taxon>Yersinia</taxon>
    </lineage>
</organism>
<dbReference type="AlphaFoldDB" id="B0RKP1"/>
<dbReference type="EMBL" id="AM905950">
    <property type="protein sequence ID" value="CAP20148.1"/>
    <property type="molecule type" value="Genomic_DNA"/>
</dbReference>
<protein>
    <submittedName>
        <fullName evidence="1">Uncharacterized protein</fullName>
    </submittedName>
</protein>
<proteinExistence type="predicted"/>
<geneLocation type="plasmid" evidence="1">
    <name>pYE854</name>
</geneLocation>
<sequence>MIMVCLPGKVTNMILFYSVARCVQMLSSAAHWEILPVRLDWRSYHSLLTDSFRNPVEWPKMAKGSGYVPFTDNRKIKVTEPQMRHGRPRKRYPNWG</sequence>
<reference evidence="1" key="1">
    <citation type="journal article" date="2008" name="J. Bacteriol.">
        <title>Genetic and functional properties of the self-transmissible Yersinia enterocolitica plasmid pYE854, which mobilizes the virulence plasmid pYV.</title>
        <authorList>
            <person name="Hammerl J.A."/>
            <person name="Klein I."/>
            <person name="Lanka E."/>
            <person name="Appel B."/>
            <person name="Hertwig S."/>
        </authorList>
    </citation>
    <scope>NUCLEOTIDE SEQUENCE [LARGE SCALE GENOMIC DNA]</scope>
    <source>
        <strain evidence="1">29854</strain>
        <plasmid evidence="1">pYE854</plasmid>
    </source>
</reference>